<evidence type="ECO:0008006" key="4">
    <source>
        <dbReference type="Google" id="ProtNLM"/>
    </source>
</evidence>
<dbReference type="EMBL" id="CP007030">
    <property type="protein sequence ID" value="AHF01658.1"/>
    <property type="molecule type" value="Genomic_DNA"/>
</dbReference>
<gene>
    <name evidence="2" type="ORF">THIAE_07720</name>
</gene>
<dbReference type="AlphaFoldDB" id="W0DWN9"/>
<keyword evidence="3" id="KW-1185">Reference proteome</keyword>
<dbReference type="KEGG" id="tao:THIAE_07720"/>
<reference evidence="2 3" key="1">
    <citation type="submission" date="2013-12" db="EMBL/GenBank/DDBJ databases">
        <authorList>
            <consortium name="DOE Joint Genome Institute"/>
            <person name="Kappler U."/>
            <person name="Huntemann M."/>
            <person name="Han J."/>
            <person name="Chen A."/>
            <person name="Kyrpides N."/>
            <person name="Mavromatis K."/>
            <person name="Markowitz V."/>
            <person name="Palaniappan K."/>
            <person name="Ivanova N."/>
            <person name="Schaumberg A."/>
            <person name="Pati A."/>
            <person name="Liolios K."/>
            <person name="Nordberg H.P."/>
            <person name="Cantor M.N."/>
            <person name="Hua S.X."/>
            <person name="Woyke T."/>
        </authorList>
    </citation>
    <scope>NUCLEOTIDE SEQUENCE [LARGE SCALE GENOMIC DNA]</scope>
    <source>
        <strain evidence="3">AL2</strain>
    </source>
</reference>
<evidence type="ECO:0000256" key="1">
    <source>
        <dbReference type="SAM" id="SignalP"/>
    </source>
</evidence>
<dbReference type="eggNOG" id="ENOG50346IP">
    <property type="taxonomic scope" value="Bacteria"/>
</dbReference>
<protein>
    <recommendedName>
        <fullName evidence="4">Lipoprotein</fullName>
    </recommendedName>
</protein>
<dbReference type="PROSITE" id="PS51257">
    <property type="entry name" value="PROKAR_LIPOPROTEIN"/>
    <property type="match status" value="1"/>
</dbReference>
<dbReference type="OrthoDB" id="5612689at2"/>
<dbReference type="HOGENOM" id="CLU_2222013_0_0_6"/>
<accession>W0DWN9</accession>
<evidence type="ECO:0000313" key="3">
    <source>
        <dbReference type="Proteomes" id="UP000005380"/>
    </source>
</evidence>
<dbReference type="Proteomes" id="UP000005380">
    <property type="component" value="Chromosome"/>
</dbReference>
<keyword evidence="1" id="KW-0732">Signal</keyword>
<name>W0DWN9_9GAMM</name>
<evidence type="ECO:0000313" key="2">
    <source>
        <dbReference type="EMBL" id="AHF01658.1"/>
    </source>
</evidence>
<feature type="chain" id="PRO_5004787061" description="Lipoprotein" evidence="1">
    <location>
        <begin position="25"/>
        <end position="106"/>
    </location>
</feature>
<dbReference type="RefSeq" id="WP_006460630.1">
    <property type="nucleotide sequence ID" value="NZ_CP007030.1"/>
</dbReference>
<organism evidence="2 3">
    <name type="scientific">Thiomicrospira aerophila AL3</name>
    <dbReference type="NCBI Taxonomy" id="717772"/>
    <lineage>
        <taxon>Bacteria</taxon>
        <taxon>Pseudomonadati</taxon>
        <taxon>Pseudomonadota</taxon>
        <taxon>Gammaproteobacteria</taxon>
        <taxon>Thiotrichales</taxon>
        <taxon>Piscirickettsiaceae</taxon>
        <taxon>Thiomicrospira</taxon>
    </lineage>
</organism>
<sequence>MKKLLVGATVLATLTLAACNHNQAMPTDEYAALVAEAQEKQAKSRELGNVWQQRNMKLPYVDHYLAEAEKARQESVRLAREAVKSANAQIEQSKYGAELRPGWHRD</sequence>
<feature type="signal peptide" evidence="1">
    <location>
        <begin position="1"/>
        <end position="24"/>
    </location>
</feature>
<proteinExistence type="predicted"/>
<dbReference type="InParanoid" id="W0DWN9"/>